<organism evidence="10 12">
    <name type="scientific">Mycetocola lacteus</name>
    <dbReference type="NCBI Taxonomy" id="76637"/>
    <lineage>
        <taxon>Bacteria</taxon>
        <taxon>Bacillati</taxon>
        <taxon>Actinomycetota</taxon>
        <taxon>Actinomycetes</taxon>
        <taxon>Micrococcales</taxon>
        <taxon>Microbacteriaceae</taxon>
        <taxon>Mycetocola</taxon>
    </lineage>
</organism>
<comment type="subcellular location">
    <subcellularLocation>
        <location evidence="1">Cell membrane</location>
        <topology evidence="1">Multi-pass membrane protein</topology>
    </subcellularLocation>
</comment>
<evidence type="ECO:0000256" key="4">
    <source>
        <dbReference type="ARBA" id="ARBA00022679"/>
    </source>
</evidence>
<dbReference type="InterPro" id="IPR038731">
    <property type="entry name" value="RgtA/B/C-like"/>
</dbReference>
<feature type="transmembrane region" description="Helical" evidence="8">
    <location>
        <begin position="20"/>
        <end position="40"/>
    </location>
</feature>
<keyword evidence="6 8" id="KW-1133">Transmembrane helix</keyword>
<evidence type="ECO:0000256" key="3">
    <source>
        <dbReference type="ARBA" id="ARBA00022676"/>
    </source>
</evidence>
<accession>A0A3L7AK31</accession>
<keyword evidence="4" id="KW-0808">Transferase</keyword>
<dbReference type="GO" id="GO:0010041">
    <property type="term" value="P:response to iron(III) ion"/>
    <property type="evidence" value="ECO:0007669"/>
    <property type="project" value="TreeGrafter"/>
</dbReference>
<keyword evidence="12" id="KW-1185">Reference proteome</keyword>
<dbReference type="EMBL" id="RCUY01000011">
    <property type="protein sequence ID" value="RLP80896.1"/>
    <property type="molecule type" value="Genomic_DNA"/>
</dbReference>
<evidence type="ECO:0000256" key="8">
    <source>
        <dbReference type="SAM" id="Phobius"/>
    </source>
</evidence>
<feature type="transmembrane region" description="Helical" evidence="8">
    <location>
        <begin position="175"/>
        <end position="201"/>
    </location>
</feature>
<sequence>MHHNVSAPPLSTPARRTLPWPILLLLGVIAVAISVTGSWIPSLWGDEAASIMSAQRDWGSLWAMLGTVDAVHGLYYAFLHLWIDVFGASPFSVRLPSALAVGGAAILLARFATLLAGRGVGIVAALLFATVPRVTYYGTETRAYAFTMLLVIWLLFVLVRLVARRETRVLPWVGFAALFALSSVVFIYTVLFVVVFAIIVLMMRPGRKVVLRAAVWSALGGILAVPVLIYAYLEREQVAYLHSRDGLTMSALFETPWFSQQLPALIGWGLILVGLVLAILARVRRGSDAAWSVRLRALYRPEDPALPGVLTVAIPWLVVPSVLLALGTAVTPLYSPRYLAFTAPAIALLMAVGLVAVTRLLRARWLIPILVVAVMLGSLPTYLGQRTPYPRNGGVDWNTLSETVAAHAKPGESIIFDQTAINARKPRLAKYLYPEAFEGLKDVGLKTRFDQTDGLWDKAYSTSETIKRLDGAQTVWLVRAGERFSTDRAKSDAYVTELEAAGYTATETHDLHRSILVRYELTR</sequence>
<gene>
    <name evidence="11" type="ORF">D9V34_01395</name>
    <name evidence="10" type="ORF">D9V34_13690</name>
</gene>
<evidence type="ECO:0000256" key="7">
    <source>
        <dbReference type="ARBA" id="ARBA00023136"/>
    </source>
</evidence>
<evidence type="ECO:0000256" key="1">
    <source>
        <dbReference type="ARBA" id="ARBA00004651"/>
    </source>
</evidence>
<comment type="caution">
    <text evidence="10">The sequence shown here is derived from an EMBL/GenBank/DDBJ whole genome shotgun (WGS) entry which is preliminary data.</text>
</comment>
<feature type="transmembrane region" description="Helical" evidence="8">
    <location>
        <begin position="213"/>
        <end position="233"/>
    </location>
</feature>
<feature type="transmembrane region" description="Helical" evidence="8">
    <location>
        <begin position="365"/>
        <end position="383"/>
    </location>
</feature>
<dbReference type="GO" id="GO:0009103">
    <property type="term" value="P:lipopolysaccharide biosynthetic process"/>
    <property type="evidence" value="ECO:0007669"/>
    <property type="project" value="UniProtKB-ARBA"/>
</dbReference>
<evidence type="ECO:0000256" key="2">
    <source>
        <dbReference type="ARBA" id="ARBA00022475"/>
    </source>
</evidence>
<feature type="transmembrane region" description="Helical" evidence="8">
    <location>
        <begin position="143"/>
        <end position="163"/>
    </location>
</feature>
<name>A0A3L7AK31_9MICO</name>
<evidence type="ECO:0000313" key="10">
    <source>
        <dbReference type="EMBL" id="RLP80896.1"/>
    </source>
</evidence>
<feature type="domain" description="Glycosyltransferase RgtA/B/C/D-like" evidence="9">
    <location>
        <begin position="76"/>
        <end position="229"/>
    </location>
</feature>
<feature type="transmembrane region" description="Helical" evidence="8">
    <location>
        <begin position="338"/>
        <end position="358"/>
    </location>
</feature>
<dbReference type="Proteomes" id="UP000269438">
    <property type="component" value="Unassembled WGS sequence"/>
</dbReference>
<dbReference type="PANTHER" id="PTHR33908:SF3">
    <property type="entry name" value="UNDECAPRENYL PHOSPHATE-ALPHA-4-AMINO-4-DEOXY-L-ARABINOSE ARABINOSYL TRANSFERASE"/>
    <property type="match status" value="1"/>
</dbReference>
<dbReference type="Pfam" id="PF13231">
    <property type="entry name" value="PMT_2"/>
    <property type="match status" value="1"/>
</dbReference>
<evidence type="ECO:0000256" key="6">
    <source>
        <dbReference type="ARBA" id="ARBA00022989"/>
    </source>
</evidence>
<keyword evidence="7 8" id="KW-0472">Membrane</keyword>
<keyword evidence="3" id="KW-0328">Glycosyltransferase</keyword>
<feature type="transmembrane region" description="Helical" evidence="8">
    <location>
        <begin position="304"/>
        <end position="326"/>
    </location>
</feature>
<evidence type="ECO:0000313" key="12">
    <source>
        <dbReference type="Proteomes" id="UP000269438"/>
    </source>
</evidence>
<evidence type="ECO:0000313" key="11">
    <source>
        <dbReference type="EMBL" id="RLP84681.1"/>
    </source>
</evidence>
<feature type="transmembrane region" description="Helical" evidence="8">
    <location>
        <begin position="262"/>
        <end position="283"/>
    </location>
</feature>
<protein>
    <recommendedName>
        <fullName evidence="9">Glycosyltransferase RgtA/B/C/D-like domain-containing protein</fullName>
    </recommendedName>
</protein>
<dbReference type="PANTHER" id="PTHR33908">
    <property type="entry name" value="MANNOSYLTRANSFERASE YKCB-RELATED"/>
    <property type="match status" value="1"/>
</dbReference>
<dbReference type="InterPro" id="IPR050297">
    <property type="entry name" value="LipidA_mod_glycosyltrf_83"/>
</dbReference>
<feature type="transmembrane region" description="Helical" evidence="8">
    <location>
        <begin position="103"/>
        <end position="131"/>
    </location>
</feature>
<proteinExistence type="predicted"/>
<dbReference type="GO" id="GO:0005886">
    <property type="term" value="C:plasma membrane"/>
    <property type="evidence" value="ECO:0007669"/>
    <property type="project" value="UniProtKB-SubCell"/>
</dbReference>
<evidence type="ECO:0000256" key="5">
    <source>
        <dbReference type="ARBA" id="ARBA00022692"/>
    </source>
</evidence>
<keyword evidence="2" id="KW-1003">Cell membrane</keyword>
<dbReference type="AlphaFoldDB" id="A0A3L7AK31"/>
<evidence type="ECO:0000259" key="9">
    <source>
        <dbReference type="Pfam" id="PF13231"/>
    </source>
</evidence>
<dbReference type="RefSeq" id="WP_121687155.1">
    <property type="nucleotide sequence ID" value="NZ_RCUY01000001.1"/>
</dbReference>
<keyword evidence="5 8" id="KW-0812">Transmembrane</keyword>
<reference evidence="10 12" key="1">
    <citation type="submission" date="2018-10" db="EMBL/GenBank/DDBJ databases">
        <authorList>
            <person name="Li J."/>
        </authorList>
    </citation>
    <scope>NUCLEOTIDE SEQUENCE [LARGE SCALE GENOMIC DNA]</scope>
    <source>
        <strain evidence="10 12">JCM 11654</strain>
    </source>
</reference>
<dbReference type="GO" id="GO:0016763">
    <property type="term" value="F:pentosyltransferase activity"/>
    <property type="evidence" value="ECO:0007669"/>
    <property type="project" value="TreeGrafter"/>
</dbReference>
<dbReference type="EMBL" id="RCUY01000001">
    <property type="protein sequence ID" value="RLP84681.1"/>
    <property type="molecule type" value="Genomic_DNA"/>
</dbReference>
<feature type="transmembrane region" description="Helical" evidence="8">
    <location>
        <begin position="61"/>
        <end position="83"/>
    </location>
</feature>
<dbReference type="OrthoDB" id="5318634at2"/>